<evidence type="ECO:0000259" key="2">
    <source>
        <dbReference type="PROSITE" id="PS50280"/>
    </source>
</evidence>
<dbReference type="SMART" id="SM00317">
    <property type="entry name" value="SET"/>
    <property type="match status" value="1"/>
</dbReference>
<dbReference type="EMBL" id="CAMXCT010005024">
    <property type="protein sequence ID" value="CAI4011140.1"/>
    <property type="molecule type" value="Genomic_DNA"/>
</dbReference>
<dbReference type="PANTHER" id="PTHR12197">
    <property type="entry name" value="HISTONE-LYSINE N-METHYLTRANSFERASE SMYD"/>
    <property type="match status" value="1"/>
</dbReference>
<gene>
    <name evidence="3" type="ORF">C1SCF055_LOCUS36336</name>
</gene>
<proteinExistence type="predicted"/>
<reference evidence="4" key="2">
    <citation type="submission" date="2024-04" db="EMBL/GenBank/DDBJ databases">
        <authorList>
            <person name="Chen Y."/>
            <person name="Shah S."/>
            <person name="Dougan E. K."/>
            <person name="Thang M."/>
            <person name="Chan C."/>
        </authorList>
    </citation>
    <scope>NUCLEOTIDE SEQUENCE [LARGE SCALE GENOMIC DNA]</scope>
</reference>
<dbReference type="Gene3D" id="2.170.270.10">
    <property type="entry name" value="SET domain"/>
    <property type="match status" value="1"/>
</dbReference>
<reference evidence="3" key="1">
    <citation type="submission" date="2022-10" db="EMBL/GenBank/DDBJ databases">
        <authorList>
            <person name="Chen Y."/>
            <person name="Dougan E. K."/>
            <person name="Chan C."/>
            <person name="Rhodes N."/>
            <person name="Thang M."/>
        </authorList>
    </citation>
    <scope>NUCLEOTIDE SEQUENCE</scope>
</reference>
<dbReference type="InterPro" id="IPR046341">
    <property type="entry name" value="SET_dom_sf"/>
</dbReference>
<dbReference type="Proteomes" id="UP001152797">
    <property type="component" value="Unassembled WGS sequence"/>
</dbReference>
<dbReference type="EMBL" id="CAMXCT030005024">
    <property type="protein sequence ID" value="CAL4798452.1"/>
    <property type="molecule type" value="Genomic_DNA"/>
</dbReference>
<feature type="region of interest" description="Disordered" evidence="1">
    <location>
        <begin position="525"/>
        <end position="546"/>
    </location>
</feature>
<evidence type="ECO:0000313" key="6">
    <source>
        <dbReference type="Proteomes" id="UP001152797"/>
    </source>
</evidence>
<sequence>MRGLSQAASNRLVWLEESTFNVRENLRFLTSASLGPLRTQMRAGYQRKDSPGVYESAFDLTQAAAMAASSSLLFRHPSLQLRVLDAERGSGYVANKLLQRGELLLEEQPFVWNSGKDEEPDLQKGAAWLIASGLAQELTSRPDAADLEACGQLVKRYAFRTHRPSRDGSYPAMLFKSCCRLNHSCFPNAGGHLPGAEDFDSVAQYRSPAMKVYALEEIREGEEVCISYLAESDQLSPLSHRRALLKDTWGFLCRCERCLGGRPLDRRLEAVDWEGLERRSALASVTKAFRSLFDATFEDYDPPKEFETTLERLNNFRREFSFLDKAHVFSQRVRRELIAAFLLTGFDSEIAQRCAGPALSLLVEEMHVQHALLPSLSPFKVTPYVQFLHLLRHVPEKEARWHVSDLKVDGCELQHQQSLWLHDQPAAQRLQLAQPRNLPPAPLRGAPLRTGPLAKPGAACGCCASAPGPSLERCHGRSKGWPRSCRRKAQADEMPPLMENGPETPEVLGSSRSSTLWEAYAEFGRPSKDAQSLRRAGKVREPKGKDSWFKFRVAR</sequence>
<dbReference type="Pfam" id="PF00856">
    <property type="entry name" value="SET"/>
    <property type="match status" value="1"/>
</dbReference>
<evidence type="ECO:0000313" key="5">
    <source>
        <dbReference type="EMBL" id="CAL4798452.1"/>
    </source>
</evidence>
<dbReference type="CDD" id="cd20071">
    <property type="entry name" value="SET_SMYD"/>
    <property type="match status" value="1"/>
</dbReference>
<dbReference type="AlphaFoldDB" id="A0A9P1GF26"/>
<dbReference type="InterPro" id="IPR001214">
    <property type="entry name" value="SET_dom"/>
</dbReference>
<evidence type="ECO:0000313" key="4">
    <source>
        <dbReference type="EMBL" id="CAL1164515.1"/>
    </source>
</evidence>
<accession>A0A9P1GF26</accession>
<organism evidence="3">
    <name type="scientific">Cladocopium goreaui</name>
    <dbReference type="NCBI Taxonomy" id="2562237"/>
    <lineage>
        <taxon>Eukaryota</taxon>
        <taxon>Sar</taxon>
        <taxon>Alveolata</taxon>
        <taxon>Dinophyceae</taxon>
        <taxon>Suessiales</taxon>
        <taxon>Symbiodiniaceae</taxon>
        <taxon>Cladocopium</taxon>
    </lineage>
</organism>
<evidence type="ECO:0000313" key="3">
    <source>
        <dbReference type="EMBL" id="CAI4011140.1"/>
    </source>
</evidence>
<feature type="domain" description="SET" evidence="2">
    <location>
        <begin position="77"/>
        <end position="229"/>
    </location>
</feature>
<feature type="region of interest" description="Disordered" evidence="1">
    <location>
        <begin position="492"/>
        <end position="511"/>
    </location>
</feature>
<evidence type="ECO:0000256" key="1">
    <source>
        <dbReference type="SAM" id="MobiDB-lite"/>
    </source>
</evidence>
<dbReference type="InterPro" id="IPR050869">
    <property type="entry name" value="H3K4_H4K5_MeTrfase"/>
</dbReference>
<protein>
    <submittedName>
        <fullName evidence="5">SET domain-containing protein</fullName>
    </submittedName>
</protein>
<dbReference type="SUPFAM" id="SSF82199">
    <property type="entry name" value="SET domain"/>
    <property type="match status" value="1"/>
</dbReference>
<name>A0A9P1GF26_9DINO</name>
<comment type="caution">
    <text evidence="3">The sequence shown here is derived from an EMBL/GenBank/DDBJ whole genome shotgun (WGS) entry which is preliminary data.</text>
</comment>
<keyword evidence="6" id="KW-1185">Reference proteome</keyword>
<dbReference type="OrthoDB" id="438641at2759"/>
<dbReference type="EMBL" id="CAMXCT020005024">
    <property type="protein sequence ID" value="CAL1164515.1"/>
    <property type="molecule type" value="Genomic_DNA"/>
</dbReference>
<dbReference type="PROSITE" id="PS50280">
    <property type="entry name" value="SET"/>
    <property type="match status" value="1"/>
</dbReference>